<dbReference type="AlphaFoldDB" id="A0A4S8KMG6"/>
<protein>
    <submittedName>
        <fullName evidence="1">Uncharacterized protein</fullName>
    </submittedName>
</protein>
<organism evidence="1 2">
    <name type="scientific">Dendrothele bispora (strain CBS 962.96)</name>
    <dbReference type="NCBI Taxonomy" id="1314807"/>
    <lineage>
        <taxon>Eukaryota</taxon>
        <taxon>Fungi</taxon>
        <taxon>Dikarya</taxon>
        <taxon>Basidiomycota</taxon>
        <taxon>Agaricomycotina</taxon>
        <taxon>Agaricomycetes</taxon>
        <taxon>Agaricomycetidae</taxon>
        <taxon>Agaricales</taxon>
        <taxon>Agaricales incertae sedis</taxon>
        <taxon>Dendrothele</taxon>
    </lineage>
</organism>
<sequence length="171" mass="20054">MFTVPHYTPAMYPTLAELKRYALDSIDGIPAYVNPQLDHASRKMIVEIIRLIPRYKHIHICPDPRNRSRKEVWHHLDIDPLWISVKVYCWRCRAHYRYTKLSEDERRFLMRVNPGYQARSEGRVDISPPPMRLPVANLDEPKSYPTPAPVGDGTVNDPIFKVFSDQRSHFS</sequence>
<reference evidence="1 2" key="1">
    <citation type="journal article" date="2019" name="Nat. Ecol. Evol.">
        <title>Megaphylogeny resolves global patterns of mushroom evolution.</title>
        <authorList>
            <person name="Varga T."/>
            <person name="Krizsan K."/>
            <person name="Foldi C."/>
            <person name="Dima B."/>
            <person name="Sanchez-Garcia M."/>
            <person name="Sanchez-Ramirez S."/>
            <person name="Szollosi G.J."/>
            <person name="Szarkandi J.G."/>
            <person name="Papp V."/>
            <person name="Albert L."/>
            <person name="Andreopoulos W."/>
            <person name="Angelini C."/>
            <person name="Antonin V."/>
            <person name="Barry K.W."/>
            <person name="Bougher N.L."/>
            <person name="Buchanan P."/>
            <person name="Buyck B."/>
            <person name="Bense V."/>
            <person name="Catcheside P."/>
            <person name="Chovatia M."/>
            <person name="Cooper J."/>
            <person name="Damon W."/>
            <person name="Desjardin D."/>
            <person name="Finy P."/>
            <person name="Geml J."/>
            <person name="Haridas S."/>
            <person name="Hughes K."/>
            <person name="Justo A."/>
            <person name="Karasinski D."/>
            <person name="Kautmanova I."/>
            <person name="Kiss B."/>
            <person name="Kocsube S."/>
            <person name="Kotiranta H."/>
            <person name="LaButti K.M."/>
            <person name="Lechner B.E."/>
            <person name="Liimatainen K."/>
            <person name="Lipzen A."/>
            <person name="Lukacs Z."/>
            <person name="Mihaltcheva S."/>
            <person name="Morgado L.N."/>
            <person name="Niskanen T."/>
            <person name="Noordeloos M.E."/>
            <person name="Ohm R.A."/>
            <person name="Ortiz-Santana B."/>
            <person name="Ovrebo C."/>
            <person name="Racz N."/>
            <person name="Riley R."/>
            <person name="Savchenko A."/>
            <person name="Shiryaev A."/>
            <person name="Soop K."/>
            <person name="Spirin V."/>
            <person name="Szebenyi C."/>
            <person name="Tomsovsky M."/>
            <person name="Tulloss R.E."/>
            <person name="Uehling J."/>
            <person name="Grigoriev I.V."/>
            <person name="Vagvolgyi C."/>
            <person name="Papp T."/>
            <person name="Martin F.M."/>
            <person name="Miettinen O."/>
            <person name="Hibbett D.S."/>
            <person name="Nagy L.G."/>
        </authorList>
    </citation>
    <scope>NUCLEOTIDE SEQUENCE [LARGE SCALE GENOMIC DNA]</scope>
    <source>
        <strain evidence="1 2">CBS 962.96</strain>
    </source>
</reference>
<keyword evidence="2" id="KW-1185">Reference proteome</keyword>
<name>A0A4S8KMG6_DENBC</name>
<dbReference type="EMBL" id="ML180701">
    <property type="protein sequence ID" value="THU76804.1"/>
    <property type="molecule type" value="Genomic_DNA"/>
</dbReference>
<gene>
    <name evidence="1" type="ORF">K435DRAFT_813064</name>
</gene>
<dbReference type="Proteomes" id="UP000297245">
    <property type="component" value="Unassembled WGS sequence"/>
</dbReference>
<proteinExistence type="predicted"/>
<accession>A0A4S8KMG6</accession>
<evidence type="ECO:0000313" key="1">
    <source>
        <dbReference type="EMBL" id="THU76804.1"/>
    </source>
</evidence>
<evidence type="ECO:0000313" key="2">
    <source>
        <dbReference type="Proteomes" id="UP000297245"/>
    </source>
</evidence>